<dbReference type="InterPro" id="IPR013137">
    <property type="entry name" value="Znf_TFIIB"/>
</dbReference>
<evidence type="ECO:0000313" key="11">
    <source>
        <dbReference type="Proteomes" id="UP000216308"/>
    </source>
</evidence>
<comment type="similarity">
    <text evidence="1">Belongs to the TFIIB family.</text>
</comment>
<dbReference type="GO" id="GO:0017025">
    <property type="term" value="F:TBP-class protein binding"/>
    <property type="evidence" value="ECO:0007669"/>
    <property type="project" value="InterPro"/>
</dbReference>
<reference evidence="10 11" key="1">
    <citation type="journal article" date="2014" name="Front. Microbiol.">
        <title>Population and genomic analysis of the genus Halorubrum.</title>
        <authorList>
            <person name="Fullmer M.S."/>
            <person name="Soucy S.M."/>
            <person name="Swithers K.S."/>
            <person name="Makkay A.M."/>
            <person name="Wheeler R."/>
            <person name="Ventosa A."/>
            <person name="Gogarten J.P."/>
            <person name="Papke R.T."/>
        </authorList>
    </citation>
    <scope>NUCLEOTIDE SEQUENCE [LARGE SCALE GENOMIC DNA]</scope>
    <source>
        <strain evidence="10 11">Cb34</strain>
    </source>
</reference>
<dbReference type="Proteomes" id="UP000216308">
    <property type="component" value="Unassembled WGS sequence"/>
</dbReference>
<keyword evidence="10" id="KW-0396">Initiation factor</keyword>
<keyword evidence="3" id="KW-0677">Repeat</keyword>
<keyword evidence="4" id="KW-0863">Zinc-finger</keyword>
<dbReference type="Pfam" id="PF08271">
    <property type="entry name" value="Zn_Ribbon_TF"/>
    <property type="match status" value="1"/>
</dbReference>
<feature type="region of interest" description="Disordered" evidence="8">
    <location>
        <begin position="1"/>
        <end position="45"/>
    </location>
</feature>
<feature type="region of interest" description="Disordered" evidence="8">
    <location>
        <begin position="126"/>
        <end position="148"/>
    </location>
</feature>
<protein>
    <recommendedName>
        <fullName evidence="2">Transcription initiation factor IIB</fullName>
    </recommendedName>
</protein>
<dbReference type="PROSITE" id="PS00782">
    <property type="entry name" value="TFIIB"/>
    <property type="match status" value="1"/>
</dbReference>
<keyword evidence="6" id="KW-0805">Transcription regulation</keyword>
<evidence type="ECO:0000313" key="10">
    <source>
        <dbReference type="EMBL" id="OYR56569.1"/>
    </source>
</evidence>
<dbReference type="EMBL" id="NHPJ01000083">
    <property type="protein sequence ID" value="OYR56569.1"/>
    <property type="molecule type" value="Genomic_DNA"/>
</dbReference>
<proteinExistence type="inferred from homology"/>
<evidence type="ECO:0000256" key="5">
    <source>
        <dbReference type="ARBA" id="ARBA00022833"/>
    </source>
</evidence>
<dbReference type="SMART" id="SM00385">
    <property type="entry name" value="CYCLIN"/>
    <property type="match status" value="2"/>
</dbReference>
<keyword evidence="5" id="KW-0862">Zinc</keyword>
<dbReference type="OrthoDB" id="7429at2157"/>
<dbReference type="AlphaFoldDB" id="A0A256IJ53"/>
<sequence>MSKAPSTRARSRRSRNPRAAARTETAARTDRTDAARTDAAELDGTAAAAVRDEECPECGGRTAVDSAERACVDCGLVLEADRIDHGPEWRSFSDDDTDPKRTGAPLTRSRHDRGLSTEIGRSTRLKGRKRRRMARMRTQHNRARISTKRDRNKVYAYTEIRRLTGALELPTSLRDTACALFDSAQSESLLRGRSLEGFAAACVYVACRTADVARTVGEVCAEAKATEAEHRAAFDAMNRELGLPVGPTAPAEYLPRFASDLGVDSAVEARARELADRAVAEGIANGRNPVRVAAACLYTAARQCDADYTQREAADVAGVTPVTVRRTYVELRD</sequence>
<feature type="domain" description="Cyclin-like" evidence="9">
    <location>
        <begin position="252"/>
        <end position="333"/>
    </location>
</feature>
<dbReference type="Pfam" id="PF00382">
    <property type="entry name" value="TFIIB"/>
    <property type="match status" value="2"/>
</dbReference>
<feature type="compositionally biased region" description="Basic and acidic residues" evidence="8">
    <location>
        <begin position="87"/>
        <end position="101"/>
    </location>
</feature>
<accession>A0A256IJ53</accession>
<dbReference type="SUPFAM" id="SSF47954">
    <property type="entry name" value="Cyclin-like"/>
    <property type="match status" value="2"/>
</dbReference>
<dbReference type="GO" id="GO:0070897">
    <property type="term" value="P:transcription preinitiation complex assembly"/>
    <property type="evidence" value="ECO:0007669"/>
    <property type="project" value="InterPro"/>
</dbReference>
<evidence type="ECO:0000256" key="4">
    <source>
        <dbReference type="ARBA" id="ARBA00022771"/>
    </source>
</evidence>
<dbReference type="InterPro" id="IPR023486">
    <property type="entry name" value="TFIIB_CS"/>
</dbReference>
<keyword evidence="4" id="KW-0479">Metal-binding</keyword>
<dbReference type="InterPro" id="IPR036915">
    <property type="entry name" value="Cyclin-like_sf"/>
</dbReference>
<dbReference type="InterPro" id="IPR013763">
    <property type="entry name" value="Cyclin-like_dom"/>
</dbReference>
<feature type="compositionally biased region" description="Basic residues" evidence="8">
    <location>
        <begin position="126"/>
        <end position="146"/>
    </location>
</feature>
<dbReference type="PANTHER" id="PTHR11618">
    <property type="entry name" value="TRANSCRIPTION INITIATION FACTOR IIB-RELATED"/>
    <property type="match status" value="1"/>
</dbReference>
<comment type="caution">
    <text evidence="10">The sequence shown here is derived from an EMBL/GenBank/DDBJ whole genome shotgun (WGS) entry which is preliminary data.</text>
</comment>
<dbReference type="GO" id="GO:0003743">
    <property type="term" value="F:translation initiation factor activity"/>
    <property type="evidence" value="ECO:0007669"/>
    <property type="project" value="UniProtKB-KW"/>
</dbReference>
<name>A0A256IJ53_9EURY</name>
<evidence type="ECO:0000256" key="1">
    <source>
        <dbReference type="ARBA" id="ARBA00010857"/>
    </source>
</evidence>
<organism evidence="10 11">
    <name type="scientific">Halorubrum halodurans</name>
    <dbReference type="NCBI Taxonomy" id="1383851"/>
    <lineage>
        <taxon>Archaea</taxon>
        <taxon>Methanobacteriati</taxon>
        <taxon>Methanobacteriota</taxon>
        <taxon>Stenosarchaea group</taxon>
        <taxon>Halobacteria</taxon>
        <taxon>Halobacteriales</taxon>
        <taxon>Haloferacaceae</taxon>
        <taxon>Halorubrum</taxon>
    </lineage>
</organism>
<keyword evidence="10" id="KW-0648">Protein biosynthesis</keyword>
<evidence type="ECO:0000256" key="7">
    <source>
        <dbReference type="ARBA" id="ARBA00023163"/>
    </source>
</evidence>
<dbReference type="InterPro" id="IPR013150">
    <property type="entry name" value="TFIIB_cyclin"/>
</dbReference>
<feature type="compositionally biased region" description="Basic and acidic residues" evidence="8">
    <location>
        <begin position="25"/>
        <end position="39"/>
    </location>
</feature>
<keyword evidence="7" id="KW-0804">Transcription</keyword>
<evidence type="ECO:0000256" key="3">
    <source>
        <dbReference type="ARBA" id="ARBA00022737"/>
    </source>
</evidence>
<dbReference type="Gene3D" id="1.10.472.10">
    <property type="entry name" value="Cyclin-like"/>
    <property type="match status" value="1"/>
</dbReference>
<evidence type="ECO:0000256" key="6">
    <source>
        <dbReference type="ARBA" id="ARBA00023015"/>
    </source>
</evidence>
<dbReference type="GO" id="GO:0097550">
    <property type="term" value="C:transcription preinitiation complex"/>
    <property type="evidence" value="ECO:0007669"/>
    <property type="project" value="TreeGrafter"/>
</dbReference>
<dbReference type="SUPFAM" id="SSF57783">
    <property type="entry name" value="Zinc beta-ribbon"/>
    <property type="match status" value="1"/>
</dbReference>
<dbReference type="PRINTS" id="PR00685">
    <property type="entry name" value="TIFACTORIIB"/>
</dbReference>
<dbReference type="InterPro" id="IPR000812">
    <property type="entry name" value="TFIIB"/>
</dbReference>
<dbReference type="PANTHER" id="PTHR11618:SF13">
    <property type="entry name" value="TRANSCRIPTION INITIATION FACTOR IIB"/>
    <property type="match status" value="1"/>
</dbReference>
<feature type="region of interest" description="Disordered" evidence="8">
    <location>
        <begin position="87"/>
        <end position="113"/>
    </location>
</feature>
<gene>
    <name evidence="10" type="ORF">DJ70_08390</name>
</gene>
<dbReference type="RefSeq" id="WP_094531918.1">
    <property type="nucleotide sequence ID" value="NZ_NHPJ01000083.1"/>
</dbReference>
<dbReference type="Gene3D" id="1.10.472.170">
    <property type="match status" value="1"/>
</dbReference>
<evidence type="ECO:0000256" key="2">
    <source>
        <dbReference type="ARBA" id="ARBA00013932"/>
    </source>
</evidence>
<evidence type="ECO:0000259" key="9">
    <source>
        <dbReference type="SMART" id="SM00385"/>
    </source>
</evidence>
<feature type="domain" description="Cyclin-like" evidence="9">
    <location>
        <begin position="158"/>
        <end position="239"/>
    </location>
</feature>
<dbReference type="GO" id="GO:0008270">
    <property type="term" value="F:zinc ion binding"/>
    <property type="evidence" value="ECO:0007669"/>
    <property type="project" value="UniProtKB-KW"/>
</dbReference>
<evidence type="ECO:0000256" key="8">
    <source>
        <dbReference type="SAM" id="MobiDB-lite"/>
    </source>
</evidence>
<keyword evidence="11" id="KW-1185">Reference proteome</keyword>